<comment type="caution">
    <text evidence="6">The sequence shown here is derived from an EMBL/GenBank/DDBJ whole genome shotgun (WGS) entry which is preliminary data.</text>
</comment>
<dbReference type="PANTHER" id="PTHR43687:SF1">
    <property type="entry name" value="FERREDOXIN III"/>
    <property type="match status" value="1"/>
</dbReference>
<dbReference type="GO" id="GO:0051539">
    <property type="term" value="F:4 iron, 4 sulfur cluster binding"/>
    <property type="evidence" value="ECO:0007669"/>
    <property type="project" value="UniProtKB-KW"/>
</dbReference>
<reference evidence="6" key="1">
    <citation type="journal article" date="2020" name="mSystems">
        <title>Genome- and Community-Level Interaction Insights into Carbon Utilization and Element Cycling Functions of Hydrothermarchaeota in Hydrothermal Sediment.</title>
        <authorList>
            <person name="Zhou Z."/>
            <person name="Liu Y."/>
            <person name="Xu W."/>
            <person name="Pan J."/>
            <person name="Luo Z.H."/>
            <person name="Li M."/>
        </authorList>
    </citation>
    <scope>NUCLEOTIDE SEQUENCE [LARGE SCALE GENOMIC DNA]</scope>
    <source>
        <strain evidence="6">HyVt-513</strain>
    </source>
</reference>
<dbReference type="InterPro" id="IPR017900">
    <property type="entry name" value="4Fe4S_Fe_S_CS"/>
</dbReference>
<accession>A0A7V2SIJ7</accession>
<name>A0A7V2SIJ7_9BACT</name>
<evidence type="ECO:0000256" key="2">
    <source>
        <dbReference type="ARBA" id="ARBA00022723"/>
    </source>
</evidence>
<evidence type="ECO:0000256" key="3">
    <source>
        <dbReference type="ARBA" id="ARBA00023004"/>
    </source>
</evidence>
<dbReference type="Proteomes" id="UP000885722">
    <property type="component" value="Unassembled WGS sequence"/>
</dbReference>
<dbReference type="SUPFAM" id="SSF54862">
    <property type="entry name" value="4Fe-4S ferredoxins"/>
    <property type="match status" value="1"/>
</dbReference>
<feature type="domain" description="4Fe-4S ferredoxin-type" evidence="5">
    <location>
        <begin position="64"/>
        <end position="93"/>
    </location>
</feature>
<protein>
    <submittedName>
        <fullName evidence="6">Ferredoxin-type protein NapF</fullName>
    </submittedName>
</protein>
<keyword evidence="2" id="KW-0479">Metal-binding</keyword>
<dbReference type="GO" id="GO:0046872">
    <property type="term" value="F:metal ion binding"/>
    <property type="evidence" value="ECO:0007669"/>
    <property type="project" value="UniProtKB-KW"/>
</dbReference>
<evidence type="ECO:0000256" key="1">
    <source>
        <dbReference type="ARBA" id="ARBA00022485"/>
    </source>
</evidence>
<dbReference type="PROSITE" id="PS00198">
    <property type="entry name" value="4FE4S_FER_1"/>
    <property type="match status" value="1"/>
</dbReference>
<feature type="non-terminal residue" evidence="6">
    <location>
        <position position="1"/>
    </location>
</feature>
<dbReference type="Pfam" id="PF00037">
    <property type="entry name" value="Fer4"/>
    <property type="match status" value="1"/>
</dbReference>
<evidence type="ECO:0000256" key="4">
    <source>
        <dbReference type="ARBA" id="ARBA00023014"/>
    </source>
</evidence>
<keyword evidence="4" id="KW-0411">Iron-sulfur</keyword>
<dbReference type="PANTHER" id="PTHR43687">
    <property type="entry name" value="ADENYLYLSULFATE REDUCTASE, BETA SUBUNIT"/>
    <property type="match status" value="1"/>
</dbReference>
<dbReference type="InterPro" id="IPR017896">
    <property type="entry name" value="4Fe4S_Fe-S-bd"/>
</dbReference>
<dbReference type="Gene3D" id="3.30.70.20">
    <property type="match status" value="1"/>
</dbReference>
<dbReference type="InterPro" id="IPR050572">
    <property type="entry name" value="Fe-S_Ferredoxin"/>
</dbReference>
<evidence type="ECO:0000313" key="6">
    <source>
        <dbReference type="EMBL" id="HFC03636.1"/>
    </source>
</evidence>
<dbReference type="PROSITE" id="PS51379">
    <property type="entry name" value="4FE4S_FER_2"/>
    <property type="match status" value="2"/>
</dbReference>
<sequence length="101" mass="10786">SGCTFCEECAEVCEAGVLSLTEGQERINARFIISTESCMAHHGTICFSCKEPCLEEAILFAGMFNPVIDDDRCTGCGFCLSRCPTGAITFQPLPLPAAVEA</sequence>
<gene>
    <name evidence="6" type="ORF">ENJ74_02070</name>
</gene>
<dbReference type="AlphaFoldDB" id="A0A7V2SIJ7"/>
<dbReference type="EMBL" id="DRNO01000139">
    <property type="protein sequence ID" value="HFC03636.1"/>
    <property type="molecule type" value="Genomic_DNA"/>
</dbReference>
<organism evidence="6">
    <name type="scientific">Nitratifractor salsuginis</name>
    <dbReference type="NCBI Taxonomy" id="269261"/>
    <lineage>
        <taxon>Bacteria</taxon>
        <taxon>Pseudomonadati</taxon>
        <taxon>Campylobacterota</taxon>
        <taxon>Epsilonproteobacteria</taxon>
        <taxon>Campylobacterales</taxon>
        <taxon>Sulfurovaceae</taxon>
        <taxon>Nitratifractor</taxon>
    </lineage>
</organism>
<feature type="domain" description="4Fe-4S ferredoxin-type" evidence="5">
    <location>
        <begin position="1"/>
        <end position="23"/>
    </location>
</feature>
<keyword evidence="1" id="KW-0004">4Fe-4S</keyword>
<evidence type="ECO:0000259" key="5">
    <source>
        <dbReference type="PROSITE" id="PS51379"/>
    </source>
</evidence>
<proteinExistence type="predicted"/>
<keyword evidence="3" id="KW-0408">Iron</keyword>